<evidence type="ECO:0000313" key="18">
    <source>
        <dbReference type="EMBL" id="MBJ7602867.1"/>
    </source>
</evidence>
<dbReference type="InterPro" id="IPR011604">
    <property type="entry name" value="PDDEXK-like_dom_sf"/>
</dbReference>
<reference evidence="18 19" key="1">
    <citation type="submission" date="2020-10" db="EMBL/GenBank/DDBJ databases">
        <title>Ca. Dormibacterota MAGs.</title>
        <authorList>
            <person name="Montgomery K."/>
        </authorList>
    </citation>
    <scope>NUCLEOTIDE SEQUENCE [LARGE SCALE GENOMIC DNA]</scope>
    <source>
        <strain evidence="18">SC8811_S16_3</strain>
    </source>
</reference>
<comment type="catalytic activity">
    <reaction evidence="12">
        <text>Couples ATP hydrolysis with the unwinding of duplex DNA by translocating in the 3'-5' direction.</text>
        <dbReference type="EC" id="5.6.2.4"/>
    </reaction>
</comment>
<evidence type="ECO:0000259" key="17">
    <source>
        <dbReference type="PROSITE" id="PS51217"/>
    </source>
</evidence>
<dbReference type="InterPro" id="IPR011335">
    <property type="entry name" value="Restrct_endonuc-II-like"/>
</dbReference>
<dbReference type="PANTHER" id="PTHR11070">
    <property type="entry name" value="UVRD / RECB / PCRA DNA HELICASE FAMILY MEMBER"/>
    <property type="match status" value="1"/>
</dbReference>
<dbReference type="InterPro" id="IPR013986">
    <property type="entry name" value="DExx_box_DNA_helicase_dom_sf"/>
</dbReference>
<keyword evidence="6 15" id="KW-0347">Helicase</keyword>
<dbReference type="GO" id="GO:0004527">
    <property type="term" value="F:exonuclease activity"/>
    <property type="evidence" value="ECO:0007669"/>
    <property type="project" value="UniProtKB-KW"/>
</dbReference>
<dbReference type="PROSITE" id="PS51217">
    <property type="entry name" value="UVRD_HELICASE_CTER"/>
    <property type="match status" value="1"/>
</dbReference>
<dbReference type="GO" id="GO:0000725">
    <property type="term" value="P:recombinational repair"/>
    <property type="evidence" value="ECO:0007669"/>
    <property type="project" value="TreeGrafter"/>
</dbReference>
<evidence type="ECO:0000256" key="2">
    <source>
        <dbReference type="ARBA" id="ARBA00022722"/>
    </source>
</evidence>
<dbReference type="InterPro" id="IPR014017">
    <property type="entry name" value="DNA_helicase_UvrD-like_C"/>
</dbReference>
<dbReference type="SUPFAM" id="SSF52540">
    <property type="entry name" value="P-loop containing nucleoside triphosphate hydrolases"/>
    <property type="match status" value="1"/>
</dbReference>
<keyword evidence="3 15" id="KW-0547">Nucleotide-binding</keyword>
<gene>
    <name evidence="18" type="ORF">JF888_06695</name>
</gene>
<comment type="catalytic activity">
    <reaction evidence="14">
        <text>ATP + H2O = ADP + phosphate + H(+)</text>
        <dbReference type="Rhea" id="RHEA:13065"/>
        <dbReference type="ChEBI" id="CHEBI:15377"/>
        <dbReference type="ChEBI" id="CHEBI:15378"/>
        <dbReference type="ChEBI" id="CHEBI:30616"/>
        <dbReference type="ChEBI" id="CHEBI:43474"/>
        <dbReference type="ChEBI" id="CHEBI:456216"/>
        <dbReference type="EC" id="5.6.2.4"/>
    </reaction>
</comment>
<evidence type="ECO:0000256" key="6">
    <source>
        <dbReference type="ARBA" id="ARBA00022806"/>
    </source>
</evidence>
<evidence type="ECO:0000256" key="1">
    <source>
        <dbReference type="ARBA" id="ARBA00009922"/>
    </source>
</evidence>
<dbReference type="GO" id="GO:0043138">
    <property type="term" value="F:3'-5' DNA helicase activity"/>
    <property type="evidence" value="ECO:0007669"/>
    <property type="project" value="UniProtKB-EC"/>
</dbReference>
<evidence type="ECO:0000256" key="14">
    <source>
        <dbReference type="ARBA" id="ARBA00048988"/>
    </source>
</evidence>
<dbReference type="Pfam" id="PF00580">
    <property type="entry name" value="UvrD-helicase"/>
    <property type="match status" value="1"/>
</dbReference>
<evidence type="ECO:0000256" key="4">
    <source>
        <dbReference type="ARBA" id="ARBA00022763"/>
    </source>
</evidence>
<dbReference type="GO" id="GO:0003677">
    <property type="term" value="F:DNA binding"/>
    <property type="evidence" value="ECO:0007669"/>
    <property type="project" value="UniProtKB-KW"/>
</dbReference>
<evidence type="ECO:0000256" key="8">
    <source>
        <dbReference type="ARBA" id="ARBA00022840"/>
    </source>
</evidence>
<keyword evidence="8 15" id="KW-0067">ATP-binding</keyword>
<evidence type="ECO:0000256" key="9">
    <source>
        <dbReference type="ARBA" id="ARBA00023125"/>
    </source>
</evidence>
<protein>
    <recommendedName>
        <fullName evidence="13">DNA 3'-5' helicase</fullName>
        <ecNumber evidence="13">5.6.2.4</ecNumber>
    </recommendedName>
</protein>
<dbReference type="Gene3D" id="1.10.486.10">
    <property type="entry name" value="PCRA, domain 4"/>
    <property type="match status" value="1"/>
</dbReference>
<dbReference type="CDD" id="cd17932">
    <property type="entry name" value="DEXQc_UvrD"/>
    <property type="match status" value="1"/>
</dbReference>
<sequence>MIGQLPHSELTHEQLAATRAGVDGAWLIAAGPGTGKTFTIVERFLWLVQEMGLRPDSILTMTFTDAAAAELRERLQGRLEQSLDEAWIGTFHALCGRLIREHAYLIGLPRDLRTLDDLGQRLLLDRLQAQFRSGAEPGLEQEFKQLQADDLEMLLKAAPNFTLKLKGRGISPGEFRRLADAAHARQEHPSPDSAQAELESIEVVHTFFSAYERRLREAGRLDFDDLILETIRALRARSEFQGRCRRRFRHLLIDEFQDTNGIQLQLIELLAAPGFGNVTVVGDAKQSIYGWRDAEIENIRTGFPGRPLPLTVNRRSRQEILDCATDFIRRDPDFGSEPDLIATRAAGGQCVTVMMAGDAAEEARLVGAEIERLVRSGASYRHIALLTYSTRHLPPEFEQELRRRGIPYVTAGGSGFFDREETKDVLALVRLVADPLHDGALARLLQGPVIRLDDAAVYCLASRRFGRWGMRLRDCLDESRGAGWPEIPVECVSRLERNLELVGELARRSDQLSVADALNQLLEGSGYLRHCQLRSRREGPRSLRNIRKVFELANRYEQEEALGGIAGFVNHLDRVMAGRDLSEAGPPEAEEAVRLLTIHGAKGLEFGTVFLLNVRTPKPSSRDQLFFDQQLGFLMKRWKGEPHPRYDVHRPDSAVKRLTTRERRRAVYVALTRARDSVYISAARSESHPGEITGELDPDDHFGELLEWALEHPAAARVVTAEQLQLGGGLTPAPDAAQATVNVEALIERLELLEASGRSASSDGDARRRLKVSFSQLHQFELCPVRYRFQHVWQVPSPPDELLPQAAASGAGGLNLGAAVHEALAAWHSAGGDITAHYSGPPEGRQMLLAYAAQPLARARTLATEVDFTLRLDSGEPAGEVILRGVADRICEVEGRTLIVDYKTNANLNQRLRRAYAIQLQLYGLALEQGLLPGHFDAYRLALCDLRRGELIEIEPDAGMARGWVSEAAQRIRNGDFQLGPQHHDRPCFLCAFRPICSDRR</sequence>
<dbReference type="Pfam" id="PF12705">
    <property type="entry name" value="PDDEXK_1"/>
    <property type="match status" value="1"/>
</dbReference>
<evidence type="ECO:0000256" key="5">
    <source>
        <dbReference type="ARBA" id="ARBA00022801"/>
    </source>
</evidence>
<evidence type="ECO:0000256" key="12">
    <source>
        <dbReference type="ARBA" id="ARBA00034617"/>
    </source>
</evidence>
<dbReference type="EMBL" id="JAEKNQ010000025">
    <property type="protein sequence ID" value="MBJ7602867.1"/>
    <property type="molecule type" value="Genomic_DNA"/>
</dbReference>
<dbReference type="InterPro" id="IPR000212">
    <property type="entry name" value="DNA_helicase_UvrD/REP"/>
</dbReference>
<dbReference type="Gene3D" id="3.90.320.10">
    <property type="match status" value="1"/>
</dbReference>
<keyword evidence="7" id="KW-0269">Exonuclease</keyword>
<keyword evidence="5 15" id="KW-0378">Hydrolase</keyword>
<keyword evidence="4" id="KW-0227">DNA damage</keyword>
<organism evidence="18 19">
    <name type="scientific">Candidatus Dormiibacter inghamiae</name>
    <dbReference type="NCBI Taxonomy" id="3127013"/>
    <lineage>
        <taxon>Bacteria</taxon>
        <taxon>Bacillati</taxon>
        <taxon>Candidatus Dormiibacterota</taxon>
        <taxon>Candidatus Dormibacteria</taxon>
        <taxon>Candidatus Dormibacterales</taxon>
        <taxon>Candidatus Dormibacteraceae</taxon>
        <taxon>Candidatus Dormiibacter</taxon>
    </lineage>
</organism>
<dbReference type="Proteomes" id="UP000620075">
    <property type="component" value="Unassembled WGS sequence"/>
</dbReference>
<comment type="similarity">
    <text evidence="1">Belongs to the helicase family. UvrD subfamily.</text>
</comment>
<evidence type="ECO:0000313" key="19">
    <source>
        <dbReference type="Proteomes" id="UP000620075"/>
    </source>
</evidence>
<evidence type="ECO:0000256" key="7">
    <source>
        <dbReference type="ARBA" id="ARBA00022839"/>
    </source>
</evidence>
<name>A0A934KFW5_9BACT</name>
<evidence type="ECO:0000256" key="15">
    <source>
        <dbReference type="PROSITE-ProRule" id="PRU00560"/>
    </source>
</evidence>
<accession>A0A934KFW5</accession>
<keyword evidence="9" id="KW-0238">DNA-binding</keyword>
<dbReference type="GO" id="GO:0005524">
    <property type="term" value="F:ATP binding"/>
    <property type="evidence" value="ECO:0007669"/>
    <property type="project" value="UniProtKB-UniRule"/>
</dbReference>
<dbReference type="SUPFAM" id="SSF52980">
    <property type="entry name" value="Restriction endonuclease-like"/>
    <property type="match status" value="1"/>
</dbReference>
<dbReference type="EC" id="5.6.2.4" evidence="13"/>
<keyword evidence="2" id="KW-0540">Nuclease</keyword>
<evidence type="ECO:0000256" key="10">
    <source>
        <dbReference type="ARBA" id="ARBA00023204"/>
    </source>
</evidence>
<dbReference type="AlphaFoldDB" id="A0A934KFW5"/>
<evidence type="ECO:0000259" key="16">
    <source>
        <dbReference type="PROSITE" id="PS51198"/>
    </source>
</evidence>
<proteinExistence type="inferred from homology"/>
<evidence type="ECO:0000256" key="11">
    <source>
        <dbReference type="ARBA" id="ARBA00023235"/>
    </source>
</evidence>
<dbReference type="PANTHER" id="PTHR11070:SF2">
    <property type="entry name" value="ATP-DEPENDENT DNA HELICASE SRS2"/>
    <property type="match status" value="1"/>
</dbReference>
<dbReference type="Gene3D" id="1.10.10.160">
    <property type="match status" value="1"/>
</dbReference>
<dbReference type="RefSeq" id="WP_338177918.1">
    <property type="nucleotide sequence ID" value="NZ_JAEKNQ010000025.1"/>
</dbReference>
<dbReference type="PROSITE" id="PS51198">
    <property type="entry name" value="UVRD_HELICASE_ATP_BIND"/>
    <property type="match status" value="1"/>
</dbReference>
<feature type="binding site" evidence="15">
    <location>
        <begin position="30"/>
        <end position="37"/>
    </location>
    <ligand>
        <name>ATP</name>
        <dbReference type="ChEBI" id="CHEBI:30616"/>
    </ligand>
</feature>
<dbReference type="InterPro" id="IPR027417">
    <property type="entry name" value="P-loop_NTPase"/>
</dbReference>
<dbReference type="Pfam" id="PF13361">
    <property type="entry name" value="UvrD_C"/>
    <property type="match status" value="1"/>
</dbReference>
<keyword evidence="11" id="KW-0413">Isomerase</keyword>
<comment type="caution">
    <text evidence="18">The sequence shown here is derived from an EMBL/GenBank/DDBJ whole genome shotgun (WGS) entry which is preliminary data.</text>
</comment>
<evidence type="ECO:0000256" key="13">
    <source>
        <dbReference type="ARBA" id="ARBA00034808"/>
    </source>
</evidence>
<dbReference type="InterPro" id="IPR038726">
    <property type="entry name" value="PDDEXK_AddAB-type"/>
</dbReference>
<feature type="domain" description="UvrD-like helicase C-terminal" evidence="17">
    <location>
        <begin position="318"/>
        <end position="603"/>
    </location>
</feature>
<keyword evidence="10" id="KW-0234">DNA repair</keyword>
<feature type="domain" description="UvrD-like helicase ATP-binding" evidence="16">
    <location>
        <begin position="9"/>
        <end position="317"/>
    </location>
</feature>
<dbReference type="Gene3D" id="3.40.50.300">
    <property type="entry name" value="P-loop containing nucleotide triphosphate hydrolases"/>
    <property type="match status" value="2"/>
</dbReference>
<dbReference type="InterPro" id="IPR014016">
    <property type="entry name" value="UvrD-like_ATP-bd"/>
</dbReference>
<evidence type="ECO:0000256" key="3">
    <source>
        <dbReference type="ARBA" id="ARBA00022741"/>
    </source>
</evidence>